<evidence type="ECO:0000313" key="11">
    <source>
        <dbReference type="Proteomes" id="UP000796880"/>
    </source>
</evidence>
<sequence length="147" mass="16848">MVVKKRLRLHPVAPFPPRECIEDTTIEGYHIPKKSRIIVNVWAIGHDQNVWSKNVKEFDTERFIEKNIDIRWNDFDLIPFGSGKRICSGMQLGLTMAILVVAQLVHCFNLELPSGTKPDEIDMTKIFGLALPRANHLLLKLSYRLLG</sequence>
<dbReference type="PANTHER" id="PTHR47943">
    <property type="entry name" value="CYTOCHROME P450 93A3-LIKE"/>
    <property type="match status" value="1"/>
</dbReference>
<keyword evidence="6" id="KW-0560">Oxidoreductase</keyword>
<accession>A0A8K0MRK8</accession>
<protein>
    <recommendedName>
        <fullName evidence="12">Cytochrome P450</fullName>
    </recommendedName>
</protein>
<dbReference type="OrthoDB" id="2789670at2759"/>
<organism evidence="10 11">
    <name type="scientific">Rhamnella rubrinervis</name>
    <dbReference type="NCBI Taxonomy" id="2594499"/>
    <lineage>
        <taxon>Eukaryota</taxon>
        <taxon>Viridiplantae</taxon>
        <taxon>Streptophyta</taxon>
        <taxon>Embryophyta</taxon>
        <taxon>Tracheophyta</taxon>
        <taxon>Spermatophyta</taxon>
        <taxon>Magnoliopsida</taxon>
        <taxon>eudicotyledons</taxon>
        <taxon>Gunneridae</taxon>
        <taxon>Pentapetalae</taxon>
        <taxon>rosids</taxon>
        <taxon>fabids</taxon>
        <taxon>Rosales</taxon>
        <taxon>Rhamnaceae</taxon>
        <taxon>rhamnoid group</taxon>
        <taxon>Rhamneae</taxon>
        <taxon>Rhamnella</taxon>
    </lineage>
</organism>
<dbReference type="Proteomes" id="UP000796880">
    <property type="component" value="Unassembled WGS sequence"/>
</dbReference>
<evidence type="ECO:0000313" key="10">
    <source>
        <dbReference type="EMBL" id="KAF3455992.1"/>
    </source>
</evidence>
<comment type="subcellular location">
    <subcellularLocation>
        <location evidence="2">Membrane</location>
    </subcellularLocation>
</comment>
<keyword evidence="4" id="KW-0349">Heme</keyword>
<evidence type="ECO:0000256" key="3">
    <source>
        <dbReference type="ARBA" id="ARBA00010617"/>
    </source>
</evidence>
<dbReference type="GO" id="GO:0016705">
    <property type="term" value="F:oxidoreductase activity, acting on paired donors, with incorporation or reduction of molecular oxygen"/>
    <property type="evidence" value="ECO:0007669"/>
    <property type="project" value="InterPro"/>
</dbReference>
<evidence type="ECO:0008006" key="12">
    <source>
        <dbReference type="Google" id="ProtNLM"/>
    </source>
</evidence>
<evidence type="ECO:0000256" key="2">
    <source>
        <dbReference type="ARBA" id="ARBA00004370"/>
    </source>
</evidence>
<dbReference type="GO" id="GO:0005506">
    <property type="term" value="F:iron ion binding"/>
    <property type="evidence" value="ECO:0007669"/>
    <property type="project" value="InterPro"/>
</dbReference>
<keyword evidence="9" id="KW-0472">Membrane</keyword>
<dbReference type="Gene3D" id="1.10.630.10">
    <property type="entry name" value="Cytochrome P450"/>
    <property type="match status" value="1"/>
</dbReference>
<dbReference type="GO" id="GO:0016020">
    <property type="term" value="C:membrane"/>
    <property type="evidence" value="ECO:0007669"/>
    <property type="project" value="UniProtKB-SubCell"/>
</dbReference>
<keyword evidence="8" id="KW-0503">Monooxygenase</keyword>
<comment type="cofactor">
    <cofactor evidence="1">
        <name>heme</name>
        <dbReference type="ChEBI" id="CHEBI:30413"/>
    </cofactor>
</comment>
<evidence type="ECO:0000256" key="8">
    <source>
        <dbReference type="ARBA" id="ARBA00023033"/>
    </source>
</evidence>
<evidence type="ECO:0000256" key="6">
    <source>
        <dbReference type="ARBA" id="ARBA00023002"/>
    </source>
</evidence>
<keyword evidence="11" id="KW-1185">Reference proteome</keyword>
<dbReference type="AlphaFoldDB" id="A0A8K0MRK8"/>
<evidence type="ECO:0000256" key="1">
    <source>
        <dbReference type="ARBA" id="ARBA00001971"/>
    </source>
</evidence>
<gene>
    <name evidence="10" type="ORF">FNV43_RR00635</name>
</gene>
<name>A0A8K0MRK8_9ROSA</name>
<keyword evidence="7" id="KW-0408">Iron</keyword>
<comment type="caution">
    <text evidence="10">The sequence shown here is derived from an EMBL/GenBank/DDBJ whole genome shotgun (WGS) entry which is preliminary data.</text>
</comment>
<dbReference type="PANTHER" id="PTHR47943:SF9">
    <property type="entry name" value="CYTOCHROME P450"/>
    <property type="match status" value="1"/>
</dbReference>
<dbReference type="InterPro" id="IPR036396">
    <property type="entry name" value="Cyt_P450_sf"/>
</dbReference>
<comment type="similarity">
    <text evidence="3">Belongs to the cytochrome P450 family.</text>
</comment>
<dbReference type="InterPro" id="IPR001128">
    <property type="entry name" value="Cyt_P450"/>
</dbReference>
<evidence type="ECO:0000256" key="4">
    <source>
        <dbReference type="ARBA" id="ARBA00022617"/>
    </source>
</evidence>
<dbReference type="SUPFAM" id="SSF48264">
    <property type="entry name" value="Cytochrome P450"/>
    <property type="match status" value="1"/>
</dbReference>
<evidence type="ECO:0000256" key="5">
    <source>
        <dbReference type="ARBA" id="ARBA00022723"/>
    </source>
</evidence>
<keyword evidence="5" id="KW-0479">Metal-binding</keyword>
<dbReference type="GO" id="GO:0020037">
    <property type="term" value="F:heme binding"/>
    <property type="evidence" value="ECO:0007669"/>
    <property type="project" value="InterPro"/>
</dbReference>
<reference evidence="10" key="1">
    <citation type="submission" date="2020-03" db="EMBL/GenBank/DDBJ databases">
        <title>A high-quality chromosome-level genome assembly of a woody plant with both climbing and erect habits, Rhamnella rubrinervis.</title>
        <authorList>
            <person name="Lu Z."/>
            <person name="Yang Y."/>
            <person name="Zhu X."/>
            <person name="Sun Y."/>
        </authorList>
    </citation>
    <scope>NUCLEOTIDE SEQUENCE</scope>
    <source>
        <strain evidence="10">BYM</strain>
        <tissue evidence="10">Leaf</tissue>
    </source>
</reference>
<evidence type="ECO:0000256" key="9">
    <source>
        <dbReference type="ARBA" id="ARBA00023136"/>
    </source>
</evidence>
<dbReference type="GO" id="GO:0004497">
    <property type="term" value="F:monooxygenase activity"/>
    <property type="evidence" value="ECO:0007669"/>
    <property type="project" value="UniProtKB-KW"/>
</dbReference>
<proteinExistence type="inferred from homology"/>
<evidence type="ECO:0000256" key="7">
    <source>
        <dbReference type="ARBA" id="ARBA00023004"/>
    </source>
</evidence>
<dbReference type="Pfam" id="PF00067">
    <property type="entry name" value="p450"/>
    <property type="match status" value="1"/>
</dbReference>
<dbReference type="EMBL" id="VOIH02000001">
    <property type="protein sequence ID" value="KAF3455992.1"/>
    <property type="molecule type" value="Genomic_DNA"/>
</dbReference>